<evidence type="ECO:0000256" key="5">
    <source>
        <dbReference type="ARBA" id="ARBA00023136"/>
    </source>
</evidence>
<evidence type="ECO:0000256" key="3">
    <source>
        <dbReference type="ARBA" id="ARBA00022692"/>
    </source>
</evidence>
<keyword evidence="5 7" id="KW-0472">Membrane</keyword>
<dbReference type="Pfam" id="PF05478">
    <property type="entry name" value="Prominin"/>
    <property type="match status" value="1"/>
</dbReference>
<keyword evidence="3 7" id="KW-0812">Transmembrane</keyword>
<feature type="non-terminal residue" evidence="8">
    <location>
        <position position="250"/>
    </location>
</feature>
<comment type="subcellular location">
    <subcellularLocation>
        <location evidence="1">Membrane</location>
        <topology evidence="1">Multi-pass membrane protein</topology>
    </subcellularLocation>
</comment>
<comment type="caution">
    <text evidence="8">The sequence shown here is derived from an EMBL/GenBank/DDBJ whole genome shotgun (WGS) entry which is preliminary data.</text>
</comment>
<evidence type="ECO:0000256" key="6">
    <source>
        <dbReference type="ARBA" id="ARBA00023180"/>
    </source>
</evidence>
<reference evidence="8 9" key="1">
    <citation type="journal article" date="2017" name="PLoS Biol.">
        <title>The sea cucumber genome provides insights into morphological evolution and visceral regeneration.</title>
        <authorList>
            <person name="Zhang X."/>
            <person name="Sun L."/>
            <person name="Yuan J."/>
            <person name="Sun Y."/>
            <person name="Gao Y."/>
            <person name="Zhang L."/>
            <person name="Li S."/>
            <person name="Dai H."/>
            <person name="Hamel J.F."/>
            <person name="Liu C."/>
            <person name="Yu Y."/>
            <person name="Liu S."/>
            <person name="Lin W."/>
            <person name="Guo K."/>
            <person name="Jin S."/>
            <person name="Xu P."/>
            <person name="Storey K.B."/>
            <person name="Huan P."/>
            <person name="Zhang T."/>
            <person name="Zhou Y."/>
            <person name="Zhang J."/>
            <person name="Lin C."/>
            <person name="Li X."/>
            <person name="Xing L."/>
            <person name="Huo D."/>
            <person name="Sun M."/>
            <person name="Wang L."/>
            <person name="Mercier A."/>
            <person name="Li F."/>
            <person name="Yang H."/>
            <person name="Xiang J."/>
        </authorList>
    </citation>
    <scope>NUCLEOTIDE SEQUENCE [LARGE SCALE GENOMIC DNA]</scope>
    <source>
        <strain evidence="8">Shaxun</strain>
        <tissue evidence="8">Muscle</tissue>
    </source>
</reference>
<dbReference type="OrthoDB" id="6229420at2759"/>
<evidence type="ECO:0000256" key="1">
    <source>
        <dbReference type="ARBA" id="ARBA00004141"/>
    </source>
</evidence>
<keyword evidence="4 7" id="KW-1133">Transmembrane helix</keyword>
<evidence type="ECO:0000256" key="2">
    <source>
        <dbReference type="ARBA" id="ARBA00006058"/>
    </source>
</evidence>
<dbReference type="GO" id="GO:0016020">
    <property type="term" value="C:membrane"/>
    <property type="evidence" value="ECO:0007669"/>
    <property type="project" value="UniProtKB-SubCell"/>
</dbReference>
<gene>
    <name evidence="8" type="ORF">BSL78_29822</name>
</gene>
<evidence type="ECO:0000313" key="8">
    <source>
        <dbReference type="EMBL" id="PIK33365.1"/>
    </source>
</evidence>
<name>A0A2G8JC96_STIJA</name>
<comment type="similarity">
    <text evidence="2">Belongs to the prominin family.</text>
</comment>
<evidence type="ECO:0000313" key="9">
    <source>
        <dbReference type="Proteomes" id="UP000230750"/>
    </source>
</evidence>
<proteinExistence type="inferred from homology"/>
<evidence type="ECO:0000256" key="4">
    <source>
        <dbReference type="ARBA" id="ARBA00022989"/>
    </source>
</evidence>
<dbReference type="Proteomes" id="UP000230750">
    <property type="component" value="Unassembled WGS sequence"/>
</dbReference>
<dbReference type="InterPro" id="IPR008795">
    <property type="entry name" value="Prominin"/>
</dbReference>
<dbReference type="AlphaFoldDB" id="A0A2G8JC96"/>
<evidence type="ECO:0000256" key="7">
    <source>
        <dbReference type="SAM" id="Phobius"/>
    </source>
</evidence>
<dbReference type="PANTHER" id="PTHR22730">
    <property type="entry name" value="PROMININ PROM PROTEIN"/>
    <property type="match status" value="1"/>
</dbReference>
<keyword evidence="9" id="KW-1185">Reference proteome</keyword>
<accession>A0A2G8JC96</accession>
<dbReference type="EMBL" id="MRZV01002604">
    <property type="protein sequence ID" value="PIK33365.1"/>
    <property type="molecule type" value="Genomic_DNA"/>
</dbReference>
<dbReference type="PANTHER" id="PTHR22730:SF1">
    <property type="entry name" value="PROMININ-LIKE PROTEIN"/>
    <property type="match status" value="1"/>
</dbReference>
<keyword evidence="6" id="KW-0325">Glycoprotein</keyword>
<organism evidence="8 9">
    <name type="scientific">Stichopus japonicus</name>
    <name type="common">Sea cucumber</name>
    <dbReference type="NCBI Taxonomy" id="307972"/>
    <lineage>
        <taxon>Eukaryota</taxon>
        <taxon>Metazoa</taxon>
        <taxon>Echinodermata</taxon>
        <taxon>Eleutherozoa</taxon>
        <taxon>Echinozoa</taxon>
        <taxon>Holothuroidea</taxon>
        <taxon>Aspidochirotacea</taxon>
        <taxon>Aspidochirotida</taxon>
        <taxon>Stichopodidae</taxon>
        <taxon>Apostichopus</taxon>
    </lineage>
</organism>
<protein>
    <submittedName>
        <fullName evidence="8">Uncharacterized protein</fullName>
    </submittedName>
</protein>
<sequence length="250" mass="27779">MLLNVTTYITCPQPTAGVPRRGKTSCWVKTNVGRCSPLYNTYRAIDYIICDNLLDSLNAMWLGLGTAVIFFIFGIIFAVKLSKYYRRMLHFDDSAEGQEGYPGYNSTRNTAGCWGDLSGMVDHLYLRQPEMLQAVGGDLSGMVDHLYLRQPEILQAVGGDLSGMVDHLYLRQPEMLQAVGGDLSSMVDHLYLRQPDMLQAVGGDLSCMGLHLYLRQPEMLQAVGGDLSSMVDHLYLRQPEMLQAVGVTSL</sequence>
<feature type="transmembrane region" description="Helical" evidence="7">
    <location>
        <begin position="59"/>
        <end position="79"/>
    </location>
</feature>